<gene>
    <name evidence="1" type="ORF">C3928_02160</name>
</gene>
<dbReference type="Proteomes" id="UP000239239">
    <property type="component" value="Unassembled WGS sequence"/>
</dbReference>
<comment type="caution">
    <text evidence="1">The sequence shown here is derived from an EMBL/GenBank/DDBJ whole genome shotgun (WGS) entry which is preliminary data.</text>
</comment>
<organism evidence="1 2">
    <name type="scientific">Legionella pneumophila</name>
    <dbReference type="NCBI Taxonomy" id="446"/>
    <lineage>
        <taxon>Bacteria</taxon>
        <taxon>Pseudomonadati</taxon>
        <taxon>Pseudomonadota</taxon>
        <taxon>Gammaproteobacteria</taxon>
        <taxon>Legionellales</taxon>
        <taxon>Legionellaceae</taxon>
        <taxon>Legionella</taxon>
    </lineage>
</organism>
<dbReference type="AlphaFoldDB" id="A0A2S6F6Z0"/>
<protein>
    <submittedName>
        <fullName evidence="1">Type IV secretion protein Dot</fullName>
    </submittedName>
</protein>
<dbReference type="InterPro" id="IPR049927">
    <property type="entry name" value="DotY_N"/>
</dbReference>
<dbReference type="OrthoDB" id="5635174at2"/>
<dbReference type="EMBL" id="PQWY01000003">
    <property type="protein sequence ID" value="PPK33209.1"/>
    <property type="molecule type" value="Genomic_DNA"/>
</dbReference>
<dbReference type="CDD" id="cd22643">
    <property type="entry name" value="DotY_NTD"/>
    <property type="match status" value="1"/>
</dbReference>
<dbReference type="RefSeq" id="WP_027228505.1">
    <property type="nucleotide sequence ID" value="NZ_CP017601.1"/>
</dbReference>
<proteinExistence type="predicted"/>
<accession>A0A2S6F6Z0</accession>
<evidence type="ECO:0000313" key="1">
    <source>
        <dbReference type="EMBL" id="PPK33209.1"/>
    </source>
</evidence>
<sequence length="230" mass="25517">MPKYTLPTRDALLKAMQVGETSIEAAEYMATRFEQILTKAKLLPECNDMLEKIKEYAQFVKFKLLSSAQVWSGQERPISDYQNTQENKAEFLASHLEGLPSGLKLEVAIGDDAKILRGFSSNGKMVEGDQLKTMDGLLEGWLAKNNLAISGGAVVKIDNTGNQTKVDPEEIRKLINDSEKGVAKYFADKGVSTEVVQRAYPETKAVETKREEIRQEIESGAEAPTTQSIR</sequence>
<evidence type="ECO:0000313" key="2">
    <source>
        <dbReference type="Proteomes" id="UP000239239"/>
    </source>
</evidence>
<dbReference type="Pfam" id="PF23131">
    <property type="entry name" value="DotY"/>
    <property type="match status" value="1"/>
</dbReference>
<dbReference type="InterPro" id="IPR056465">
    <property type="entry name" value="DotY"/>
</dbReference>
<name>A0A2S6F6Z0_LEGPN</name>
<reference evidence="1 2" key="1">
    <citation type="submission" date="2018-02" db="EMBL/GenBank/DDBJ databases">
        <title>Draft genome sequences of four Legionella pneumophila clinical strains isolated in Ontario.</title>
        <authorList>
            <person name="Fortuna A."/>
            <person name="Ramnarine R."/>
            <person name="Li A."/>
            <person name="Frantz C."/>
            <person name="Mallo G."/>
        </authorList>
    </citation>
    <scope>NUCLEOTIDE SEQUENCE [LARGE SCALE GENOMIC DNA]</scope>
    <source>
        <strain evidence="1 2">LG61</strain>
    </source>
</reference>